<protein>
    <recommendedName>
        <fullName evidence="3">Peptidase S1 domain-containing protein</fullName>
    </recommendedName>
</protein>
<comment type="caution">
    <text evidence="4">The sequence shown here is derived from an EMBL/GenBank/DDBJ whole genome shotgun (WGS) entry which is preliminary data.</text>
</comment>
<dbReference type="GO" id="GO:0006508">
    <property type="term" value="P:proteolysis"/>
    <property type="evidence" value="ECO:0007669"/>
    <property type="project" value="InterPro"/>
</dbReference>
<dbReference type="SMART" id="SM00020">
    <property type="entry name" value="Tryp_SPc"/>
    <property type="match status" value="1"/>
</dbReference>
<feature type="chain" id="PRO_5002499457" description="Peptidase S1 domain-containing protein" evidence="2">
    <location>
        <begin position="18"/>
        <end position="284"/>
    </location>
</feature>
<dbReference type="InterPro" id="IPR001254">
    <property type="entry name" value="Trypsin_dom"/>
</dbReference>
<keyword evidence="1" id="KW-1015">Disulfide bond</keyword>
<reference evidence="4 5" key="1">
    <citation type="journal article" date="2015" name="BMC Genomics">
        <title>Genome mining reveals unlocked bioactive potential of marine Gram-negative bacteria.</title>
        <authorList>
            <person name="Machado H."/>
            <person name="Sonnenschein E.C."/>
            <person name="Melchiorsen J."/>
            <person name="Gram L."/>
        </authorList>
    </citation>
    <scope>NUCLEOTIDE SEQUENCE [LARGE SCALE GENOMIC DNA]</scope>
    <source>
        <strain evidence="4 5">S4054</strain>
    </source>
</reference>
<dbReference type="Proteomes" id="UP000033434">
    <property type="component" value="Unassembled WGS sequence"/>
</dbReference>
<dbReference type="Pfam" id="PF00089">
    <property type="entry name" value="Trypsin"/>
    <property type="match status" value="1"/>
</dbReference>
<dbReference type="PANTHER" id="PTHR24256">
    <property type="entry name" value="TRYPTASE-RELATED"/>
    <property type="match status" value="1"/>
</dbReference>
<sequence>MKYISLFLLCLSFNSYAIIIRHDVDEQRYLTKPSKFPALVTFYIDGAHGTLIRPNWILTAAHTTFCLQAGTKVKTTRGSAVVKRLHVHPSHTPGVSHDIALIELAEPILHVISAKLYKEKNEAGQTIWFIGIGGTGNGLTGITIDNYENKGVLRKAQNRVEHAEGPILKFKFDKGEKALPLEGISGGGDSGGPAYLKQGNDYYVIGLSSRYGGGPFEKYNSIEVYSRVSYFLPWINGVMTDPENSVKSGKSLNKLRYLPGGLKPSDLPSLCKDILFSEKELRAI</sequence>
<gene>
    <name evidence="4" type="ORF">N479_19135</name>
</gene>
<dbReference type="PRINTS" id="PR00722">
    <property type="entry name" value="CHYMOTRYPSIN"/>
</dbReference>
<feature type="domain" description="Peptidase S1" evidence="3">
    <location>
        <begin position="19"/>
        <end position="240"/>
    </location>
</feature>
<dbReference type="SUPFAM" id="SSF50494">
    <property type="entry name" value="Trypsin-like serine proteases"/>
    <property type="match status" value="1"/>
</dbReference>
<accession>A0A0F6A7V7</accession>
<dbReference type="InterPro" id="IPR051487">
    <property type="entry name" value="Ser/Thr_Proteases_Immune/Dev"/>
</dbReference>
<evidence type="ECO:0000313" key="5">
    <source>
        <dbReference type="Proteomes" id="UP000033434"/>
    </source>
</evidence>
<name>A0A0F6A7V7_9GAMM</name>
<dbReference type="EMBL" id="AUXW01000167">
    <property type="protein sequence ID" value="KKE82213.1"/>
    <property type="molecule type" value="Genomic_DNA"/>
</dbReference>
<dbReference type="Gene3D" id="2.40.10.10">
    <property type="entry name" value="Trypsin-like serine proteases"/>
    <property type="match status" value="1"/>
</dbReference>
<dbReference type="PROSITE" id="PS50240">
    <property type="entry name" value="TRYPSIN_DOM"/>
    <property type="match status" value="1"/>
</dbReference>
<dbReference type="AlphaFoldDB" id="A0A0F6A7V7"/>
<evidence type="ECO:0000256" key="1">
    <source>
        <dbReference type="ARBA" id="ARBA00023157"/>
    </source>
</evidence>
<evidence type="ECO:0000313" key="4">
    <source>
        <dbReference type="EMBL" id="KKE82213.1"/>
    </source>
</evidence>
<organism evidence="4 5">
    <name type="scientific">Pseudoalteromonas luteoviolacea S4054</name>
    <dbReference type="NCBI Taxonomy" id="1129367"/>
    <lineage>
        <taxon>Bacteria</taxon>
        <taxon>Pseudomonadati</taxon>
        <taxon>Pseudomonadota</taxon>
        <taxon>Gammaproteobacteria</taxon>
        <taxon>Alteromonadales</taxon>
        <taxon>Pseudoalteromonadaceae</taxon>
        <taxon>Pseudoalteromonas</taxon>
    </lineage>
</organism>
<dbReference type="RefSeq" id="WP_046357339.1">
    <property type="nucleotide sequence ID" value="NZ_AUXW01000167.1"/>
</dbReference>
<feature type="signal peptide" evidence="2">
    <location>
        <begin position="1"/>
        <end position="17"/>
    </location>
</feature>
<proteinExistence type="predicted"/>
<evidence type="ECO:0000259" key="3">
    <source>
        <dbReference type="PROSITE" id="PS50240"/>
    </source>
</evidence>
<dbReference type="InterPro" id="IPR043504">
    <property type="entry name" value="Peptidase_S1_PA_chymotrypsin"/>
</dbReference>
<dbReference type="GO" id="GO:0004252">
    <property type="term" value="F:serine-type endopeptidase activity"/>
    <property type="evidence" value="ECO:0007669"/>
    <property type="project" value="InterPro"/>
</dbReference>
<dbReference type="PATRIC" id="fig|1129367.4.peg.3889"/>
<evidence type="ECO:0000256" key="2">
    <source>
        <dbReference type="SAM" id="SignalP"/>
    </source>
</evidence>
<keyword evidence="2" id="KW-0732">Signal</keyword>
<dbReference type="InterPro" id="IPR009003">
    <property type="entry name" value="Peptidase_S1_PA"/>
</dbReference>
<dbReference type="InterPro" id="IPR001314">
    <property type="entry name" value="Peptidase_S1A"/>
</dbReference>